<dbReference type="PANTHER" id="PTHR11008:SF14">
    <property type="entry name" value="CIRCADIAN CLOCK-CONTROLLED PROTEIN-LIKE PROTEIN"/>
    <property type="match status" value="1"/>
</dbReference>
<dbReference type="GO" id="GO:0005615">
    <property type="term" value="C:extracellular space"/>
    <property type="evidence" value="ECO:0007669"/>
    <property type="project" value="TreeGrafter"/>
</dbReference>
<gene>
    <name evidence="5" type="ORF">B5V51_637</name>
</gene>
<feature type="chain" id="PRO_5012765741" description="Hemolymph juvenile hormone binding protein" evidence="4">
    <location>
        <begin position="17"/>
        <end position="252"/>
    </location>
</feature>
<dbReference type="AlphaFoldDB" id="A0A2A4KA60"/>
<sequence length="252" mass="27484">MKVLYIFLFCVVCAQAKVTPDYFPSCKRSDPQIEKCVLNGLEAMRPHLKEGIPEVNIPPLDPFTVPTLKLDRTAPNLRIKATVKQAKAYGGSDFKIEKLKLNLNNKYAGEMKITLPKLMVVANYDVRGSRLLALDINGKGRIRGNFTGITVVAKGFAKPINKENVEYLQVDKLVSKVRINHAQIAIDETERPVAAASAASFFNASPNVVLDILNPLIEETTAAVIKAFVNKVLGSIPITEVLIDDASAAPAA</sequence>
<evidence type="ECO:0000313" key="5">
    <source>
        <dbReference type="EMBL" id="PCG80866.1"/>
    </source>
</evidence>
<dbReference type="InterPro" id="IPR010562">
    <property type="entry name" value="Haemolymph_juvenile_hormone-bd"/>
</dbReference>
<dbReference type="PANTHER" id="PTHR11008">
    <property type="entry name" value="PROTEIN TAKEOUT-LIKE PROTEIN"/>
    <property type="match status" value="1"/>
</dbReference>
<evidence type="ECO:0000256" key="3">
    <source>
        <dbReference type="ARBA" id="ARBA00060902"/>
    </source>
</evidence>
<comment type="similarity">
    <text evidence="3">Belongs to the TO family.</text>
</comment>
<keyword evidence="2" id="KW-0090">Biological rhythms</keyword>
<keyword evidence="1 4" id="KW-0732">Signal</keyword>
<dbReference type="EMBL" id="NWSH01000012">
    <property type="protein sequence ID" value="PCG80866.1"/>
    <property type="molecule type" value="Genomic_DNA"/>
</dbReference>
<dbReference type="InterPro" id="IPR038606">
    <property type="entry name" value="To_sf"/>
</dbReference>
<protein>
    <recommendedName>
        <fullName evidence="6">Hemolymph juvenile hormone binding protein</fullName>
    </recommendedName>
</protein>
<dbReference type="Gene3D" id="3.15.10.30">
    <property type="entry name" value="Haemolymph juvenile hormone binding protein"/>
    <property type="match status" value="1"/>
</dbReference>
<dbReference type="Pfam" id="PF06585">
    <property type="entry name" value="JHBP"/>
    <property type="match status" value="1"/>
</dbReference>
<name>A0A2A4KA60_HELVI</name>
<evidence type="ECO:0000256" key="2">
    <source>
        <dbReference type="ARBA" id="ARBA00023108"/>
    </source>
</evidence>
<feature type="signal peptide" evidence="4">
    <location>
        <begin position="1"/>
        <end position="16"/>
    </location>
</feature>
<evidence type="ECO:0008006" key="6">
    <source>
        <dbReference type="Google" id="ProtNLM"/>
    </source>
</evidence>
<comment type="caution">
    <text evidence="5">The sequence shown here is derived from an EMBL/GenBank/DDBJ whole genome shotgun (WGS) entry which is preliminary data.</text>
</comment>
<dbReference type="STRING" id="7102.A0A2A4KA60"/>
<dbReference type="GO" id="GO:0007623">
    <property type="term" value="P:circadian rhythm"/>
    <property type="evidence" value="ECO:0007669"/>
    <property type="project" value="UniProtKB-ARBA"/>
</dbReference>
<organism evidence="5">
    <name type="scientific">Heliothis virescens</name>
    <name type="common">Tobacco budworm moth</name>
    <dbReference type="NCBI Taxonomy" id="7102"/>
    <lineage>
        <taxon>Eukaryota</taxon>
        <taxon>Metazoa</taxon>
        <taxon>Ecdysozoa</taxon>
        <taxon>Arthropoda</taxon>
        <taxon>Hexapoda</taxon>
        <taxon>Insecta</taxon>
        <taxon>Pterygota</taxon>
        <taxon>Neoptera</taxon>
        <taxon>Endopterygota</taxon>
        <taxon>Lepidoptera</taxon>
        <taxon>Glossata</taxon>
        <taxon>Ditrysia</taxon>
        <taxon>Noctuoidea</taxon>
        <taxon>Noctuidae</taxon>
        <taxon>Heliothinae</taxon>
        <taxon>Heliothis</taxon>
    </lineage>
</organism>
<proteinExistence type="inferred from homology"/>
<accession>A0A2A4KA60</accession>
<evidence type="ECO:0000256" key="1">
    <source>
        <dbReference type="ARBA" id="ARBA00022729"/>
    </source>
</evidence>
<dbReference type="SMART" id="SM00700">
    <property type="entry name" value="JHBP"/>
    <property type="match status" value="1"/>
</dbReference>
<evidence type="ECO:0000256" key="4">
    <source>
        <dbReference type="SAM" id="SignalP"/>
    </source>
</evidence>
<reference evidence="5" key="1">
    <citation type="submission" date="2017-09" db="EMBL/GenBank/DDBJ databases">
        <title>Contemporary evolution of a Lepidopteran species, Heliothis virescens, in response to modern agricultural practices.</title>
        <authorList>
            <person name="Fritz M.L."/>
            <person name="Deyonke A.M."/>
            <person name="Papanicolaou A."/>
            <person name="Micinski S."/>
            <person name="Westbrook J."/>
            <person name="Gould F."/>
        </authorList>
    </citation>
    <scope>NUCLEOTIDE SEQUENCE [LARGE SCALE GENOMIC DNA]</scope>
    <source>
        <strain evidence="5">HvINT-</strain>
        <tissue evidence="5">Whole body</tissue>
    </source>
</reference>
<dbReference type="FunFam" id="3.15.10.30:FF:000001">
    <property type="entry name" value="Takeout-like protein 1"/>
    <property type="match status" value="1"/>
</dbReference>